<keyword evidence="1" id="KW-0862">Zinc</keyword>
<feature type="domain" description="C2H2-type" evidence="2">
    <location>
        <begin position="51"/>
        <end position="78"/>
    </location>
</feature>
<dbReference type="PROSITE" id="PS00028">
    <property type="entry name" value="ZINC_FINGER_C2H2_1"/>
    <property type="match status" value="1"/>
</dbReference>
<dbReference type="OrthoDB" id="1933825at2759"/>
<dbReference type="Proteomes" id="UP000036987">
    <property type="component" value="Unassembled WGS sequence"/>
</dbReference>
<evidence type="ECO:0000313" key="3">
    <source>
        <dbReference type="EMBL" id="KMZ70453.1"/>
    </source>
</evidence>
<dbReference type="InterPro" id="IPR013087">
    <property type="entry name" value="Znf_C2H2_type"/>
</dbReference>
<sequence length="189" mass="20793">MELSEVKADDHHKSSNLLLDLSLGFNLETSSSTSSEASTIAKPADFPSKIFACNYCQRKFYSSQALGGHQNAHKRERMIAKRPVETASTLPRLYSFSSSSSSPQSLPIKIHSVSRLYDLSERRSRLNCGLNFIETPANPNDGINEMIWHGNFIKQPLVGNSLINPAASASPAPDIPCFVSDEPDLTLRL</sequence>
<evidence type="ECO:0000256" key="1">
    <source>
        <dbReference type="PROSITE-ProRule" id="PRU00042"/>
    </source>
</evidence>
<dbReference type="InterPro" id="IPR053266">
    <property type="entry name" value="Zinc_finger_protein_7"/>
</dbReference>
<dbReference type="InterPro" id="IPR036236">
    <property type="entry name" value="Znf_C2H2_sf"/>
</dbReference>
<accession>A0A0K9PN02</accession>
<dbReference type="SUPFAM" id="SSF57667">
    <property type="entry name" value="beta-beta-alpha zinc fingers"/>
    <property type="match status" value="1"/>
</dbReference>
<name>A0A0K9PN02_ZOSMR</name>
<gene>
    <name evidence="3" type="ORF">ZOSMA_19G00350</name>
</gene>
<reference evidence="4" key="1">
    <citation type="journal article" date="2016" name="Nature">
        <title>The genome of the seagrass Zostera marina reveals angiosperm adaptation to the sea.</title>
        <authorList>
            <person name="Olsen J.L."/>
            <person name="Rouze P."/>
            <person name="Verhelst B."/>
            <person name="Lin Y.-C."/>
            <person name="Bayer T."/>
            <person name="Collen J."/>
            <person name="Dattolo E."/>
            <person name="De Paoli E."/>
            <person name="Dittami S."/>
            <person name="Maumus F."/>
            <person name="Michel G."/>
            <person name="Kersting A."/>
            <person name="Lauritano C."/>
            <person name="Lohaus R."/>
            <person name="Toepel M."/>
            <person name="Tonon T."/>
            <person name="Vanneste K."/>
            <person name="Amirebrahimi M."/>
            <person name="Brakel J."/>
            <person name="Bostroem C."/>
            <person name="Chovatia M."/>
            <person name="Grimwood J."/>
            <person name="Jenkins J.W."/>
            <person name="Jueterbock A."/>
            <person name="Mraz A."/>
            <person name="Stam W.T."/>
            <person name="Tice H."/>
            <person name="Bornberg-Bauer E."/>
            <person name="Green P.J."/>
            <person name="Pearson G.A."/>
            <person name="Procaccini G."/>
            <person name="Duarte C.M."/>
            <person name="Schmutz J."/>
            <person name="Reusch T.B.H."/>
            <person name="Van de Peer Y."/>
        </authorList>
    </citation>
    <scope>NUCLEOTIDE SEQUENCE [LARGE SCALE GENOMIC DNA]</scope>
    <source>
        <strain evidence="4">cv. Finnish</strain>
    </source>
</reference>
<keyword evidence="4" id="KW-1185">Reference proteome</keyword>
<dbReference type="PANTHER" id="PTHR47593">
    <property type="entry name" value="ZINC FINGER PROTEIN 4-LIKE"/>
    <property type="match status" value="1"/>
</dbReference>
<keyword evidence="1" id="KW-0863">Zinc-finger</keyword>
<dbReference type="GO" id="GO:0008270">
    <property type="term" value="F:zinc ion binding"/>
    <property type="evidence" value="ECO:0007669"/>
    <property type="project" value="UniProtKB-KW"/>
</dbReference>
<comment type="caution">
    <text evidence="3">The sequence shown here is derived from an EMBL/GenBank/DDBJ whole genome shotgun (WGS) entry which is preliminary data.</text>
</comment>
<dbReference type="PANTHER" id="PTHR47593:SF8">
    <property type="entry name" value="OS12G0581900 PROTEIN"/>
    <property type="match status" value="1"/>
</dbReference>
<organism evidence="3 4">
    <name type="scientific">Zostera marina</name>
    <name type="common">Eelgrass</name>
    <dbReference type="NCBI Taxonomy" id="29655"/>
    <lineage>
        <taxon>Eukaryota</taxon>
        <taxon>Viridiplantae</taxon>
        <taxon>Streptophyta</taxon>
        <taxon>Embryophyta</taxon>
        <taxon>Tracheophyta</taxon>
        <taxon>Spermatophyta</taxon>
        <taxon>Magnoliopsida</taxon>
        <taxon>Liliopsida</taxon>
        <taxon>Zosteraceae</taxon>
        <taxon>Zostera</taxon>
    </lineage>
</organism>
<dbReference type="PROSITE" id="PS50157">
    <property type="entry name" value="ZINC_FINGER_C2H2_2"/>
    <property type="match status" value="1"/>
</dbReference>
<evidence type="ECO:0000313" key="4">
    <source>
        <dbReference type="Proteomes" id="UP000036987"/>
    </source>
</evidence>
<proteinExistence type="predicted"/>
<dbReference type="EMBL" id="LFYR01000728">
    <property type="protein sequence ID" value="KMZ70453.1"/>
    <property type="molecule type" value="Genomic_DNA"/>
</dbReference>
<keyword evidence="1" id="KW-0479">Metal-binding</keyword>
<dbReference type="Gene3D" id="3.30.160.60">
    <property type="entry name" value="Classic Zinc Finger"/>
    <property type="match status" value="1"/>
</dbReference>
<dbReference type="AlphaFoldDB" id="A0A0K9PN02"/>
<protein>
    <recommendedName>
        <fullName evidence="2">C2H2-type domain-containing protein</fullName>
    </recommendedName>
</protein>
<evidence type="ECO:0000259" key="2">
    <source>
        <dbReference type="PROSITE" id="PS50157"/>
    </source>
</evidence>